<feature type="binding site" evidence="4">
    <location>
        <position position="68"/>
    </location>
    <ligand>
        <name>Mg(2+)</name>
        <dbReference type="ChEBI" id="CHEBI:18420"/>
        <label>1</label>
        <note>catalytic</note>
    </ligand>
</feature>
<evidence type="ECO:0000256" key="1">
    <source>
        <dbReference type="ARBA" id="ARBA00022723"/>
    </source>
</evidence>
<dbReference type="Pfam" id="PF00459">
    <property type="entry name" value="Inositol_P"/>
    <property type="match status" value="1"/>
</dbReference>
<dbReference type="PROSITE" id="PS00629">
    <property type="entry name" value="IMP_1"/>
    <property type="match status" value="1"/>
</dbReference>
<proteinExistence type="predicted"/>
<dbReference type="GO" id="GO:0006020">
    <property type="term" value="P:inositol metabolic process"/>
    <property type="evidence" value="ECO:0007669"/>
    <property type="project" value="TreeGrafter"/>
</dbReference>
<dbReference type="CDD" id="cd01643">
    <property type="entry name" value="Bacterial_IMPase_like_2"/>
    <property type="match status" value="1"/>
</dbReference>
<name>A0A0F5YBB6_9CYAN</name>
<dbReference type="Gene3D" id="3.30.540.10">
    <property type="entry name" value="Fructose-1,6-Bisphosphatase, subunit A, domain 1"/>
    <property type="match status" value="1"/>
</dbReference>
<comment type="caution">
    <text evidence="5">The sequence shown here is derived from an EMBL/GenBank/DDBJ whole genome shotgun (WGS) entry which is preliminary data.</text>
</comment>
<dbReference type="AlphaFoldDB" id="A0A0F5YBB6"/>
<feature type="binding site" evidence="4">
    <location>
        <position position="86"/>
    </location>
    <ligand>
        <name>Mg(2+)</name>
        <dbReference type="ChEBI" id="CHEBI:18420"/>
        <label>1</label>
        <note>catalytic</note>
    </ligand>
</feature>
<dbReference type="GO" id="GO:0008934">
    <property type="term" value="F:inositol monophosphate 1-phosphatase activity"/>
    <property type="evidence" value="ECO:0007669"/>
    <property type="project" value="TreeGrafter"/>
</dbReference>
<dbReference type="PANTHER" id="PTHR20854">
    <property type="entry name" value="INOSITOL MONOPHOSPHATASE"/>
    <property type="match status" value="1"/>
</dbReference>
<evidence type="ECO:0000256" key="3">
    <source>
        <dbReference type="ARBA" id="ARBA00022842"/>
    </source>
</evidence>
<dbReference type="EMBL" id="LATL02000194">
    <property type="protein sequence ID" value="KKD35907.1"/>
    <property type="molecule type" value="Genomic_DNA"/>
</dbReference>
<gene>
    <name evidence="5" type="ORF">WN50_22785</name>
</gene>
<dbReference type="InterPro" id="IPR000760">
    <property type="entry name" value="Inositol_monophosphatase-like"/>
</dbReference>
<feature type="binding site" evidence="4">
    <location>
        <position position="84"/>
    </location>
    <ligand>
        <name>Mg(2+)</name>
        <dbReference type="ChEBI" id="CHEBI:18420"/>
        <label>1</label>
        <note>catalytic</note>
    </ligand>
</feature>
<keyword evidence="1 4" id="KW-0479">Metal-binding</keyword>
<dbReference type="PRINTS" id="PR00377">
    <property type="entry name" value="IMPHPHTASES"/>
</dbReference>
<dbReference type="InterPro" id="IPR020583">
    <property type="entry name" value="Inositol_monoP_metal-BS"/>
</dbReference>
<dbReference type="GO" id="GO:0007165">
    <property type="term" value="P:signal transduction"/>
    <property type="evidence" value="ECO:0007669"/>
    <property type="project" value="TreeGrafter"/>
</dbReference>
<dbReference type="Gene3D" id="3.40.190.80">
    <property type="match status" value="1"/>
</dbReference>
<dbReference type="RefSeq" id="WP_046280890.1">
    <property type="nucleotide sequence ID" value="NZ_LATL02000194.1"/>
</dbReference>
<comment type="cofactor">
    <cofactor evidence="4">
        <name>Mg(2+)</name>
        <dbReference type="ChEBI" id="CHEBI:18420"/>
    </cofactor>
</comment>
<evidence type="ECO:0000313" key="5">
    <source>
        <dbReference type="EMBL" id="KKD35907.1"/>
    </source>
</evidence>
<dbReference type="PATRIC" id="fig|1637645.4.peg.3854"/>
<accession>A0A0F5YBB6</accession>
<reference evidence="5 6" key="1">
    <citation type="submission" date="2015-06" db="EMBL/GenBank/DDBJ databases">
        <title>Draft genome assembly of filamentous brackish cyanobacterium Limnoraphis robusta strain CS-951.</title>
        <authorList>
            <person name="Willis A."/>
            <person name="Parks M."/>
            <person name="Burford M.A."/>
        </authorList>
    </citation>
    <scope>NUCLEOTIDE SEQUENCE [LARGE SCALE GENOMIC DNA]</scope>
    <source>
        <strain evidence="5 6">CS-951</strain>
    </source>
</reference>
<evidence type="ECO:0000256" key="4">
    <source>
        <dbReference type="PIRSR" id="PIRSR600760-2"/>
    </source>
</evidence>
<dbReference type="PANTHER" id="PTHR20854:SF4">
    <property type="entry name" value="INOSITOL-1-MONOPHOSPHATASE-RELATED"/>
    <property type="match status" value="1"/>
</dbReference>
<evidence type="ECO:0000313" key="6">
    <source>
        <dbReference type="Proteomes" id="UP000033607"/>
    </source>
</evidence>
<feature type="binding site" evidence="4">
    <location>
        <position position="208"/>
    </location>
    <ligand>
        <name>Mg(2+)</name>
        <dbReference type="ChEBI" id="CHEBI:18420"/>
        <label>1</label>
        <note>catalytic</note>
    </ligand>
</feature>
<organism evidence="5 6">
    <name type="scientific">Limnoraphis robusta CS-951</name>
    <dbReference type="NCBI Taxonomy" id="1637645"/>
    <lineage>
        <taxon>Bacteria</taxon>
        <taxon>Bacillati</taxon>
        <taxon>Cyanobacteriota</taxon>
        <taxon>Cyanophyceae</taxon>
        <taxon>Oscillatoriophycideae</taxon>
        <taxon>Oscillatoriales</taxon>
        <taxon>Sirenicapillariaceae</taxon>
        <taxon>Limnoraphis</taxon>
    </lineage>
</organism>
<evidence type="ECO:0000256" key="2">
    <source>
        <dbReference type="ARBA" id="ARBA00022801"/>
    </source>
</evidence>
<dbReference type="OrthoDB" id="9772456at2"/>
<dbReference type="Proteomes" id="UP000033607">
    <property type="component" value="Unassembled WGS sequence"/>
</dbReference>
<sequence>MTNFWQTLLNFAQTTTQEVGQQLMLDFGSAQASEKSDGSLVTQSDQWADEEIRHRINNSFPEHGLLSEEGEHLFPATDWCWIIDPIDGTTNFTRGVPIWGILMGLLYRGMPVFGYVHLPPLNQSFHGFWLENTGLTGPTGAFRNQQPIHPSLDAPSSQHFFNVCTRSTAIIPNIPCKIRLMGMAGYNFLMVASGAAIGGVEATPKVWDIAPLWPILKAAGVVWTPLNPEPIFPLQPGQDYGHRSYPILVMSQKQWVSQFQPLVQGLQ</sequence>
<dbReference type="GO" id="GO:0046872">
    <property type="term" value="F:metal ion binding"/>
    <property type="evidence" value="ECO:0007669"/>
    <property type="project" value="UniProtKB-KW"/>
</dbReference>
<keyword evidence="3 4" id="KW-0460">Magnesium</keyword>
<keyword evidence="2" id="KW-0378">Hydrolase</keyword>
<protein>
    <submittedName>
        <fullName evidence="5">Inositol monophosphatase</fullName>
    </submittedName>
</protein>
<feature type="binding site" evidence="4">
    <location>
        <position position="87"/>
    </location>
    <ligand>
        <name>Mg(2+)</name>
        <dbReference type="ChEBI" id="CHEBI:18420"/>
        <label>1</label>
        <note>catalytic</note>
    </ligand>
</feature>
<dbReference type="SUPFAM" id="SSF56655">
    <property type="entry name" value="Carbohydrate phosphatase"/>
    <property type="match status" value="1"/>
</dbReference>